<feature type="compositionally biased region" description="Low complexity" evidence="1">
    <location>
        <begin position="102"/>
        <end position="112"/>
    </location>
</feature>
<feature type="region of interest" description="Disordered" evidence="1">
    <location>
        <begin position="13"/>
        <end position="56"/>
    </location>
</feature>
<proteinExistence type="predicted"/>
<name>A0A5N6JUS7_MONLA</name>
<dbReference type="AlphaFoldDB" id="A0A5N6JUS7"/>
<organism evidence="2 3">
    <name type="scientific">Monilinia laxa</name>
    <name type="common">Brown rot fungus</name>
    <name type="synonym">Sclerotinia laxa</name>
    <dbReference type="NCBI Taxonomy" id="61186"/>
    <lineage>
        <taxon>Eukaryota</taxon>
        <taxon>Fungi</taxon>
        <taxon>Dikarya</taxon>
        <taxon>Ascomycota</taxon>
        <taxon>Pezizomycotina</taxon>
        <taxon>Leotiomycetes</taxon>
        <taxon>Helotiales</taxon>
        <taxon>Sclerotiniaceae</taxon>
        <taxon>Monilinia</taxon>
    </lineage>
</organism>
<sequence length="371" mass="41160">MYPKDVYNSATIYNSADTRTQAPQHSHSSNRPSSSRHMAPSSSRPSSSDVPNTYTTLEKNNHSSIRASSLRHPQQHTTLQRDRQAFFSHRPTSTNQNTLLYQDQQSSSSSRQPTMIRASATSAPPDARSRFKTQHDVDMASKQVRYQEMNHEEKKKQDQWVSDFIKYAGPCPAGFSWERVIEGYVCNGGNHFCTDEVLAEGKGGFYFGTLAMGWWGPIYDFLELLDYAEAKVWDHARKHGLDPSVAPVMPNPDLPATGEVHPGIAKAKAGLGPMPQQCSDERVRQPFELVGLKERNGGGIAILWPYTQYGSGGLSYRPAVSTINGSAQANIAQALQLQKIYGLPYYSNRIHGSGNYGNGSHGQGTQGRRRH</sequence>
<feature type="region of interest" description="Disordered" evidence="1">
    <location>
        <begin position="88"/>
        <end position="132"/>
    </location>
</feature>
<feature type="compositionally biased region" description="Polar residues" evidence="1">
    <location>
        <begin position="90"/>
        <end position="101"/>
    </location>
</feature>
<evidence type="ECO:0000313" key="3">
    <source>
        <dbReference type="Proteomes" id="UP000326757"/>
    </source>
</evidence>
<evidence type="ECO:0000256" key="1">
    <source>
        <dbReference type="SAM" id="MobiDB-lite"/>
    </source>
</evidence>
<feature type="compositionally biased region" description="Low complexity" evidence="1">
    <location>
        <begin position="25"/>
        <end position="48"/>
    </location>
</feature>
<keyword evidence="3" id="KW-1185">Reference proteome</keyword>
<protein>
    <submittedName>
        <fullName evidence="2">Uncharacterized protein</fullName>
    </submittedName>
</protein>
<dbReference type="OrthoDB" id="3443855at2759"/>
<comment type="caution">
    <text evidence="2">The sequence shown here is derived from an EMBL/GenBank/DDBJ whole genome shotgun (WGS) entry which is preliminary data.</text>
</comment>
<dbReference type="EMBL" id="VIGI01000014">
    <property type="protein sequence ID" value="KAB8291721.1"/>
    <property type="molecule type" value="Genomic_DNA"/>
</dbReference>
<evidence type="ECO:0000313" key="2">
    <source>
        <dbReference type="EMBL" id="KAB8291721.1"/>
    </source>
</evidence>
<gene>
    <name evidence="2" type="ORF">EYC80_006518</name>
</gene>
<feature type="compositionally biased region" description="Polar residues" evidence="1">
    <location>
        <begin position="13"/>
        <end position="24"/>
    </location>
</feature>
<accession>A0A5N6JUS7</accession>
<dbReference type="Proteomes" id="UP000326757">
    <property type="component" value="Unassembled WGS sequence"/>
</dbReference>
<reference evidence="2 3" key="1">
    <citation type="submission" date="2019-06" db="EMBL/GenBank/DDBJ databases">
        <title>Genome Sequence of the Brown Rot Fungal Pathogen Monilinia laxa.</title>
        <authorList>
            <person name="De Miccolis Angelini R.M."/>
            <person name="Landi L."/>
            <person name="Abate D."/>
            <person name="Pollastro S."/>
            <person name="Romanazzi G."/>
            <person name="Faretra F."/>
        </authorList>
    </citation>
    <scope>NUCLEOTIDE SEQUENCE [LARGE SCALE GENOMIC DNA]</scope>
    <source>
        <strain evidence="2 3">Mlax316</strain>
    </source>
</reference>